<dbReference type="Proteomes" id="UP000017837">
    <property type="component" value="Unassembled WGS sequence"/>
</dbReference>
<dbReference type="PATRIC" id="fig|1121022.4.peg.4681"/>
<name>V4NT86_9CAUL</name>
<evidence type="ECO:0000313" key="2">
    <source>
        <dbReference type="EMBL" id="ESQ79126.1"/>
    </source>
</evidence>
<reference evidence="2 3" key="1">
    <citation type="journal article" date="2014" name="Nature">
        <title>Sequential evolution of bacterial morphology by co-option of a developmental regulator.</title>
        <authorList>
            <person name="Jiang C."/>
            <person name="Brown P.J."/>
            <person name="Ducret A."/>
            <person name="Brun Y.V."/>
        </authorList>
    </citation>
    <scope>NUCLEOTIDE SEQUENCE [LARGE SCALE GENOMIC DNA]</scope>
    <source>
        <strain evidence="2 3">DSM 16100</strain>
    </source>
</reference>
<feature type="compositionally biased region" description="Acidic residues" evidence="1">
    <location>
        <begin position="65"/>
        <end position="99"/>
    </location>
</feature>
<feature type="compositionally biased region" description="Acidic residues" evidence="1">
    <location>
        <begin position="37"/>
        <end position="48"/>
    </location>
</feature>
<comment type="caution">
    <text evidence="2">The sequence shown here is derived from an EMBL/GenBank/DDBJ whole genome shotgun (WGS) entry which is preliminary data.</text>
</comment>
<evidence type="ECO:0000313" key="3">
    <source>
        <dbReference type="Proteomes" id="UP000017837"/>
    </source>
</evidence>
<dbReference type="EMBL" id="AWGB01000109">
    <property type="protein sequence ID" value="ESQ79126.1"/>
    <property type="molecule type" value="Genomic_DNA"/>
</dbReference>
<protein>
    <submittedName>
        <fullName evidence="2">Uncharacterized protein</fullName>
    </submittedName>
</protein>
<feature type="region of interest" description="Disordered" evidence="1">
    <location>
        <begin position="35"/>
        <end position="110"/>
    </location>
</feature>
<dbReference type="RefSeq" id="WP_018084213.1">
    <property type="nucleotide sequence ID" value="NZ_AQWM01000084.1"/>
</dbReference>
<organism evidence="2 3">
    <name type="scientific">Asticcacaulis benevestitus DSM 16100 = ATCC BAA-896</name>
    <dbReference type="NCBI Taxonomy" id="1121022"/>
    <lineage>
        <taxon>Bacteria</taxon>
        <taxon>Pseudomonadati</taxon>
        <taxon>Pseudomonadota</taxon>
        <taxon>Alphaproteobacteria</taxon>
        <taxon>Caulobacterales</taxon>
        <taxon>Caulobacteraceae</taxon>
        <taxon>Asticcacaulis</taxon>
    </lineage>
</organism>
<evidence type="ECO:0000256" key="1">
    <source>
        <dbReference type="SAM" id="MobiDB-lite"/>
    </source>
</evidence>
<dbReference type="AlphaFoldDB" id="V4NT86"/>
<proteinExistence type="predicted"/>
<dbReference type="OrthoDB" id="7584917at2"/>
<gene>
    <name evidence="2" type="ORF">ABENE_22860</name>
</gene>
<sequence length="144" mass="15981">MLAQNITRPREQLRVLRAQMADAVEKLISAMDHIDGDPDLELTGDENEPSLATMDGRNHAIDFTGDTDDREVECDDEGNDSDTELNGDEGDFSGADDDGPSYFYQRQNDRHATRVTDIRDFITDGRGNAFFTLDGVPMQGGPLR</sequence>
<keyword evidence="3" id="KW-1185">Reference proteome</keyword>
<accession>V4NT86</accession>